<feature type="compositionally biased region" description="Basic and acidic residues" evidence="1">
    <location>
        <begin position="639"/>
        <end position="648"/>
    </location>
</feature>
<sequence>MQVVPSPLFKVDGREEEVVLFDTPGFNDTTRSDADILEEIAASLVELHRSNNLLTGIIYLHRITDVRMTGSSWRSFTLFMKLCGEEQFRNVLVVTTGWEDVVQRIGDAREKELKENYFEPLRSKGAGFVKCYKETDSPQIVENFLKKPGLGKPIVLKIQNEMAKNGNKLAKTEAGKEVARILAEQIQKYENEAKAIRDTRGRGDLVSQEESADEHNKMKEDKRQLESRLSSFKRGATNISTVTEKGQARALKQFPFMSGDKGKESISNMIHTIAHYSKKVLKVDKKAKGASAAKEHADQSHDTQEPTGSRPQQEDGRTCDFTKSQTAACSSDAPIRAEKAQVEASERTAGNWEFVSLEKEKDDKGNIGALAMGNKQETSRENGWSKTESKTPAIGGGNNGDEQSTTETPIQLSQDAGPGGAGKAQLQSECGVASASDGEEKNGTNATKSVQDTQSQNMSSMSTTSPPVRRNEPTQTPDSDESSGQGEMAATQNVFDDIIPPNVVGRPEGAIDPSNRASHVTSVAEADGKSNRDGASAPSPKSPEQNMDVGKQDPNSKNPTTKGNEGQERESVINEENTLPQRADPPADSTRPAQPETSSTTGSVNQSAVSTLDHHAQPTDSSPGNKIIKLQPRCPSPNEHSREREVPPENKAGSTSTTPSIPNPSRRESAEDNHKVDEKGHISSIVDGEKTTPGSGADSGVPFVEKQINANPAAGRSGQSNSEPFPTDATAPRQVTFDADTGVVKEGKDTQTDSVDVEAPGLDSRERTDAEQGMNEEVPKITSKDPMADGEPREKTTNKEDTTMLARNANHTSSKTEITPSEVLSNDSVKTSTGTITTPESVNQLTNPPIVSDIAEPRTEYANPDKKILQEGKEPGMGKKSPADGAGPSANPIAVPTSPEPENTRQGNEGEQAASRSMLSTGDQVCEKRCTKTDSQSGTRASSHPSEGTGAPVHHSPPSQQKDSLRSDSDPKLDAPSPMPSAGTAPAIPVTDRPIQDVNEPSPNNSTALSMVCPNPGERPPESEGDEGEGETNSRAEVTATTPERDAQGNRSSVVDATLDQPGTPNVLKKGGKDSSDDRNPVERLGAISEANVSERDKGKEPDDDGDKEKGMMDGQEVQKPAFTTASTFAQRWFPSFC</sequence>
<feature type="compositionally biased region" description="Low complexity" evidence="1">
    <location>
        <begin position="453"/>
        <end position="465"/>
    </location>
</feature>
<feature type="compositionally biased region" description="Polar residues" evidence="1">
    <location>
        <begin position="591"/>
        <end position="610"/>
    </location>
</feature>
<protein>
    <recommendedName>
        <fullName evidence="4">AIG1-type G domain-containing protein</fullName>
    </recommendedName>
</protein>
<feature type="compositionally biased region" description="Polar residues" evidence="1">
    <location>
        <begin position="933"/>
        <end position="946"/>
    </location>
</feature>
<dbReference type="InterPro" id="IPR027417">
    <property type="entry name" value="P-loop_NTPase"/>
</dbReference>
<evidence type="ECO:0008006" key="4">
    <source>
        <dbReference type="Google" id="ProtNLM"/>
    </source>
</evidence>
<reference evidence="2 3" key="1">
    <citation type="submission" date="2024-05" db="EMBL/GenBank/DDBJ databases">
        <title>A draft genome resource for the thread blight pathogen Marasmius tenuissimus strain MS-2.</title>
        <authorList>
            <person name="Yulfo-Soto G.E."/>
            <person name="Baruah I.K."/>
            <person name="Amoako-Attah I."/>
            <person name="Bukari Y."/>
            <person name="Meinhardt L.W."/>
            <person name="Bailey B.A."/>
            <person name="Cohen S.P."/>
        </authorList>
    </citation>
    <scope>NUCLEOTIDE SEQUENCE [LARGE SCALE GENOMIC DNA]</scope>
    <source>
        <strain evidence="2 3">MS-2</strain>
    </source>
</reference>
<feature type="region of interest" description="Disordered" evidence="1">
    <location>
        <begin position="287"/>
        <end position="1118"/>
    </location>
</feature>
<proteinExistence type="predicted"/>
<feature type="compositionally biased region" description="Polar residues" evidence="1">
    <location>
        <begin position="400"/>
        <end position="414"/>
    </location>
</feature>
<accession>A0ABR2Z6Y1</accession>
<dbReference type="EMBL" id="JBBXMP010000734">
    <property type="protein sequence ID" value="KAL0057037.1"/>
    <property type="molecule type" value="Genomic_DNA"/>
</dbReference>
<feature type="compositionally biased region" description="Basic and acidic residues" evidence="1">
    <location>
        <begin position="855"/>
        <end position="877"/>
    </location>
</feature>
<comment type="caution">
    <text evidence="2">The sequence shown here is derived from an EMBL/GenBank/DDBJ whole genome shotgun (WGS) entry which is preliminary data.</text>
</comment>
<evidence type="ECO:0000256" key="1">
    <source>
        <dbReference type="SAM" id="MobiDB-lite"/>
    </source>
</evidence>
<feature type="compositionally biased region" description="Polar residues" evidence="1">
    <location>
        <begin position="900"/>
        <end position="923"/>
    </location>
</feature>
<evidence type="ECO:0000313" key="2">
    <source>
        <dbReference type="EMBL" id="KAL0057037.1"/>
    </source>
</evidence>
<feature type="compositionally biased region" description="Basic and acidic residues" evidence="1">
    <location>
        <begin position="356"/>
        <end position="365"/>
    </location>
</feature>
<dbReference type="SUPFAM" id="SSF52540">
    <property type="entry name" value="P-loop containing nucleoside triphosphate hydrolases"/>
    <property type="match status" value="1"/>
</dbReference>
<feature type="compositionally biased region" description="Basic and acidic residues" evidence="1">
    <location>
        <begin position="335"/>
        <end position="346"/>
    </location>
</feature>
<feature type="compositionally biased region" description="Basic and acidic residues" evidence="1">
    <location>
        <begin position="665"/>
        <end position="681"/>
    </location>
</feature>
<feature type="compositionally biased region" description="Polar residues" evidence="1">
    <location>
        <begin position="443"/>
        <end position="452"/>
    </location>
</feature>
<feature type="compositionally biased region" description="Polar residues" evidence="1">
    <location>
        <begin position="473"/>
        <end position="494"/>
    </location>
</feature>
<feature type="compositionally biased region" description="Basic and acidic residues" evidence="1">
    <location>
        <begin position="213"/>
        <end position="226"/>
    </location>
</feature>
<feature type="compositionally biased region" description="Basic and acidic residues" evidence="1">
    <location>
        <begin position="1071"/>
        <end position="1082"/>
    </location>
</feature>
<organism evidence="2 3">
    <name type="scientific">Marasmius tenuissimus</name>
    <dbReference type="NCBI Taxonomy" id="585030"/>
    <lineage>
        <taxon>Eukaryota</taxon>
        <taxon>Fungi</taxon>
        <taxon>Dikarya</taxon>
        <taxon>Basidiomycota</taxon>
        <taxon>Agaricomycotina</taxon>
        <taxon>Agaricomycetes</taxon>
        <taxon>Agaricomycetidae</taxon>
        <taxon>Agaricales</taxon>
        <taxon>Marasmiineae</taxon>
        <taxon>Marasmiaceae</taxon>
        <taxon>Marasmius</taxon>
    </lineage>
</organism>
<evidence type="ECO:0000313" key="3">
    <source>
        <dbReference type="Proteomes" id="UP001437256"/>
    </source>
</evidence>
<dbReference type="Gene3D" id="3.40.50.300">
    <property type="entry name" value="P-loop containing nucleotide triphosphate hydrolases"/>
    <property type="match status" value="1"/>
</dbReference>
<feature type="compositionally biased region" description="Polar residues" evidence="1">
    <location>
        <begin position="1033"/>
        <end position="1042"/>
    </location>
</feature>
<gene>
    <name evidence="2" type="ORF">AAF712_016341</name>
</gene>
<feature type="compositionally biased region" description="Basic and acidic residues" evidence="1">
    <location>
        <begin position="963"/>
        <end position="973"/>
    </location>
</feature>
<feature type="compositionally biased region" description="Polar residues" evidence="1">
    <location>
        <begin position="553"/>
        <end position="564"/>
    </location>
</feature>
<keyword evidence="3" id="KW-1185">Reference proteome</keyword>
<feature type="compositionally biased region" description="Polar residues" evidence="1">
    <location>
        <begin position="809"/>
        <end position="849"/>
    </location>
</feature>
<feature type="region of interest" description="Disordered" evidence="1">
    <location>
        <begin position="199"/>
        <end position="232"/>
    </location>
</feature>
<feature type="compositionally biased region" description="Polar residues" evidence="1">
    <location>
        <begin position="999"/>
        <end position="1009"/>
    </location>
</feature>
<feature type="compositionally biased region" description="Basic and acidic residues" evidence="1">
    <location>
        <begin position="777"/>
        <end position="802"/>
    </location>
</feature>
<feature type="compositionally biased region" description="Low complexity" evidence="1">
    <location>
        <begin position="654"/>
        <end position="664"/>
    </location>
</feature>
<feature type="compositionally biased region" description="Basic and acidic residues" evidence="1">
    <location>
        <begin position="1093"/>
        <end position="1112"/>
    </location>
</feature>
<feature type="compositionally biased region" description="Basic and acidic residues" evidence="1">
    <location>
        <begin position="287"/>
        <end position="304"/>
    </location>
</feature>
<name>A0ABR2Z6Y1_9AGAR</name>
<dbReference type="Proteomes" id="UP001437256">
    <property type="component" value="Unassembled WGS sequence"/>
</dbReference>